<dbReference type="GO" id="GO:0005886">
    <property type="term" value="C:plasma membrane"/>
    <property type="evidence" value="ECO:0007669"/>
    <property type="project" value="UniProtKB-SubCell"/>
</dbReference>
<dbReference type="STRING" id="623281.SAMN05421747_1103"/>
<protein>
    <submittedName>
        <fullName evidence="8">Membrane protein involved in the export of O-antigen and teichoic acid</fullName>
    </submittedName>
</protein>
<feature type="transmembrane region" description="Helical" evidence="7">
    <location>
        <begin position="42"/>
        <end position="59"/>
    </location>
</feature>
<dbReference type="PANTHER" id="PTHR30250">
    <property type="entry name" value="PST FAMILY PREDICTED COLANIC ACID TRANSPORTER"/>
    <property type="match status" value="1"/>
</dbReference>
<evidence type="ECO:0000256" key="7">
    <source>
        <dbReference type="SAM" id="Phobius"/>
    </source>
</evidence>
<dbReference type="InterPro" id="IPR050833">
    <property type="entry name" value="Poly_Biosynth_Transport"/>
</dbReference>
<evidence type="ECO:0000313" key="8">
    <source>
        <dbReference type="EMBL" id="SFC38768.1"/>
    </source>
</evidence>
<feature type="transmembrane region" description="Helical" evidence="7">
    <location>
        <begin position="12"/>
        <end position="36"/>
    </location>
</feature>
<evidence type="ECO:0000256" key="6">
    <source>
        <dbReference type="ARBA" id="ARBA00023136"/>
    </source>
</evidence>
<keyword evidence="9" id="KW-1185">Reference proteome</keyword>
<feature type="transmembrane region" description="Helical" evidence="7">
    <location>
        <begin position="445"/>
        <end position="471"/>
    </location>
</feature>
<dbReference type="Proteomes" id="UP000199577">
    <property type="component" value="Unassembled WGS sequence"/>
</dbReference>
<dbReference type="OrthoDB" id="9770347at2"/>
<name>A0A1I1IWQ4_9SPHI</name>
<evidence type="ECO:0000313" key="9">
    <source>
        <dbReference type="Proteomes" id="UP000199577"/>
    </source>
</evidence>
<feature type="transmembrane region" description="Helical" evidence="7">
    <location>
        <begin position="148"/>
        <end position="165"/>
    </location>
</feature>
<feature type="transmembrane region" description="Helical" evidence="7">
    <location>
        <begin position="323"/>
        <end position="343"/>
    </location>
</feature>
<comment type="similarity">
    <text evidence="2">Belongs to the polysaccharide synthase family.</text>
</comment>
<evidence type="ECO:0000256" key="5">
    <source>
        <dbReference type="ARBA" id="ARBA00022989"/>
    </source>
</evidence>
<reference evidence="8 9" key="1">
    <citation type="submission" date="2016-10" db="EMBL/GenBank/DDBJ databases">
        <authorList>
            <person name="de Groot N.N."/>
        </authorList>
    </citation>
    <scope>NUCLEOTIDE SEQUENCE [LARGE SCALE GENOMIC DNA]</scope>
    <source>
        <strain evidence="8 9">DSM 22900</strain>
    </source>
</reference>
<dbReference type="EMBL" id="FOLL01000010">
    <property type="protein sequence ID" value="SFC38768.1"/>
    <property type="molecule type" value="Genomic_DNA"/>
</dbReference>
<feature type="transmembrane region" description="Helical" evidence="7">
    <location>
        <begin position="364"/>
        <end position="395"/>
    </location>
</feature>
<feature type="transmembrane region" description="Helical" evidence="7">
    <location>
        <begin position="80"/>
        <end position="104"/>
    </location>
</feature>
<feature type="transmembrane region" description="Helical" evidence="7">
    <location>
        <begin position="415"/>
        <end position="433"/>
    </location>
</feature>
<dbReference type="PANTHER" id="PTHR30250:SF10">
    <property type="entry name" value="LIPOPOLYSACCHARIDE BIOSYNTHESIS PROTEIN WZXC"/>
    <property type="match status" value="1"/>
</dbReference>
<comment type="subcellular location">
    <subcellularLocation>
        <location evidence="1">Cell membrane</location>
        <topology evidence="1">Multi-pass membrane protein</topology>
    </subcellularLocation>
</comment>
<keyword evidence="5 7" id="KW-1133">Transmembrane helix</keyword>
<evidence type="ECO:0000256" key="4">
    <source>
        <dbReference type="ARBA" id="ARBA00022692"/>
    </source>
</evidence>
<dbReference type="RefSeq" id="WP_090973730.1">
    <property type="nucleotide sequence ID" value="NZ_FOLL01000010.1"/>
</dbReference>
<evidence type="ECO:0000256" key="3">
    <source>
        <dbReference type="ARBA" id="ARBA00022475"/>
    </source>
</evidence>
<feature type="transmembrane region" description="Helical" evidence="7">
    <location>
        <begin position="292"/>
        <end position="311"/>
    </location>
</feature>
<keyword evidence="4 7" id="KW-0812">Transmembrane</keyword>
<evidence type="ECO:0000256" key="2">
    <source>
        <dbReference type="ARBA" id="ARBA00007430"/>
    </source>
</evidence>
<keyword evidence="3" id="KW-1003">Cell membrane</keyword>
<sequence>MSSLRKKTVSGLFWTFTQQFSVQAINFVVQLILARLLVPEDFGIIAMLSVFIAIGNTLVDNGLTSSLIRTKDADQADYSTVFFMNLSASIGIYLIVFFCAPLIAKFFKQPILTDVIRLYTTTFIIRAFSQVQQTKLTKEMQFRLQMTVQIPSVIIAGIGGIIMAYKGLGVWALVWMALMQTSVSSLQLWLRSDWHPSLIFSLEKLKAHLNFGYKLTLSSLLNTLFNNVYNIVIGRYYSAAQLGFYNRADTLRMFPIQNLATALNKVTYPMFASIQDDDAKLRSAYSILMKQVLFWLAPVMAILVIVAEPLFRLLLTDKWLPAAPYFQLLCLAGLLYPIHAYNLNILNIKGRSDLFLRLEIIKKIIVVIGVICAIPFGIFGLIYFQIVSSILSFFINTYYSGRLIAYNTLTQLLDIAPIFIIAATIGCGIGWINENIVHQLSLPDYLVISIVGFVYLCLYFLTSYLFGIAAVRDFKNFILKR</sequence>
<keyword evidence="6 7" id="KW-0472">Membrane</keyword>
<dbReference type="AlphaFoldDB" id="A0A1I1IWQ4"/>
<gene>
    <name evidence="8" type="ORF">SAMN05421747_1103</name>
</gene>
<proteinExistence type="inferred from homology"/>
<accession>A0A1I1IWQ4</accession>
<dbReference type="Pfam" id="PF13440">
    <property type="entry name" value="Polysacc_synt_3"/>
    <property type="match status" value="1"/>
</dbReference>
<evidence type="ECO:0000256" key="1">
    <source>
        <dbReference type="ARBA" id="ARBA00004651"/>
    </source>
</evidence>
<dbReference type="CDD" id="cd13127">
    <property type="entry name" value="MATE_tuaB_like"/>
    <property type="match status" value="1"/>
</dbReference>
<organism evidence="8 9">
    <name type="scientific">Parapedobacter composti</name>
    <dbReference type="NCBI Taxonomy" id="623281"/>
    <lineage>
        <taxon>Bacteria</taxon>
        <taxon>Pseudomonadati</taxon>
        <taxon>Bacteroidota</taxon>
        <taxon>Sphingobacteriia</taxon>
        <taxon>Sphingobacteriales</taxon>
        <taxon>Sphingobacteriaceae</taxon>
        <taxon>Parapedobacter</taxon>
    </lineage>
</organism>